<accession>A0A016VBC4</accession>
<dbReference type="AlphaFoldDB" id="A0A016VBC4"/>
<comment type="caution">
    <text evidence="2">The sequence shown here is derived from an EMBL/GenBank/DDBJ whole genome shotgun (WGS) entry which is preliminary data.</text>
</comment>
<keyword evidence="3" id="KW-1185">Reference proteome</keyword>
<proteinExistence type="predicted"/>
<feature type="compositionally biased region" description="Basic and acidic residues" evidence="1">
    <location>
        <begin position="11"/>
        <end position="29"/>
    </location>
</feature>
<feature type="region of interest" description="Disordered" evidence="1">
    <location>
        <begin position="1"/>
        <end position="29"/>
    </location>
</feature>
<gene>
    <name evidence="2" type="primary">Acey_s0013.g2085</name>
    <name evidence="2" type="ORF">Y032_0013g2085</name>
</gene>
<reference evidence="3" key="1">
    <citation type="journal article" date="2015" name="Nat. Genet.">
        <title>The genome and transcriptome of the zoonotic hookworm Ancylostoma ceylanicum identify infection-specific gene families.</title>
        <authorList>
            <person name="Schwarz E.M."/>
            <person name="Hu Y."/>
            <person name="Antoshechkin I."/>
            <person name="Miller M.M."/>
            <person name="Sternberg P.W."/>
            <person name="Aroian R.V."/>
        </authorList>
    </citation>
    <scope>NUCLEOTIDE SEQUENCE</scope>
    <source>
        <strain evidence="3">HY135</strain>
    </source>
</reference>
<dbReference type="Proteomes" id="UP000024635">
    <property type="component" value="Unassembled WGS sequence"/>
</dbReference>
<sequence length="98" mass="10596">MVLGWGTFTYGEKDQMDPGRSPGPKEGDEIMHCNSGKAVLSQIAKSTRAVAALPQDFPPPSSDPSFRKDCTSLSRDFFSNVSLTILADETDPITTSSR</sequence>
<organism evidence="2 3">
    <name type="scientific">Ancylostoma ceylanicum</name>
    <dbReference type="NCBI Taxonomy" id="53326"/>
    <lineage>
        <taxon>Eukaryota</taxon>
        <taxon>Metazoa</taxon>
        <taxon>Ecdysozoa</taxon>
        <taxon>Nematoda</taxon>
        <taxon>Chromadorea</taxon>
        <taxon>Rhabditida</taxon>
        <taxon>Rhabditina</taxon>
        <taxon>Rhabditomorpha</taxon>
        <taxon>Strongyloidea</taxon>
        <taxon>Ancylostomatidae</taxon>
        <taxon>Ancylostomatinae</taxon>
        <taxon>Ancylostoma</taxon>
    </lineage>
</organism>
<dbReference type="EMBL" id="JARK01001349">
    <property type="protein sequence ID" value="EYC24740.1"/>
    <property type="molecule type" value="Genomic_DNA"/>
</dbReference>
<evidence type="ECO:0000313" key="3">
    <source>
        <dbReference type="Proteomes" id="UP000024635"/>
    </source>
</evidence>
<protein>
    <submittedName>
        <fullName evidence="2">Uncharacterized protein</fullName>
    </submittedName>
</protein>
<evidence type="ECO:0000313" key="2">
    <source>
        <dbReference type="EMBL" id="EYC24740.1"/>
    </source>
</evidence>
<evidence type="ECO:0000256" key="1">
    <source>
        <dbReference type="SAM" id="MobiDB-lite"/>
    </source>
</evidence>
<name>A0A016VBC4_9BILA</name>